<dbReference type="Proteomes" id="UP000825935">
    <property type="component" value="Chromosome 14"/>
</dbReference>
<evidence type="ECO:0000256" key="3">
    <source>
        <dbReference type="ARBA" id="ARBA00022927"/>
    </source>
</evidence>
<evidence type="ECO:0000256" key="4">
    <source>
        <dbReference type="ARBA" id="ARBA00023010"/>
    </source>
</evidence>
<keyword evidence="4" id="KW-0811">Translocation</keyword>
<dbReference type="OMA" id="GPNGYPH"/>
<proteinExistence type="inferred from homology"/>
<evidence type="ECO:0000256" key="8">
    <source>
        <dbReference type="ARBA" id="ARBA00046271"/>
    </source>
</evidence>
<accession>A0A8T2T6W7</accession>
<evidence type="ECO:0000256" key="6">
    <source>
        <dbReference type="ARBA" id="ARBA00023140"/>
    </source>
</evidence>
<protein>
    <recommendedName>
        <fullName evidence="7">Peroxin-13</fullName>
    </recommendedName>
</protein>
<name>A0A8T2T6W7_CERRI</name>
<dbReference type="EMBL" id="CM035419">
    <property type="protein sequence ID" value="KAH7414729.1"/>
    <property type="molecule type" value="Genomic_DNA"/>
</dbReference>
<evidence type="ECO:0000256" key="2">
    <source>
        <dbReference type="ARBA" id="ARBA00022448"/>
    </source>
</evidence>
<feature type="region of interest" description="Disordered" evidence="9">
    <location>
        <begin position="1"/>
        <end position="71"/>
    </location>
</feature>
<organism evidence="10 11">
    <name type="scientific">Ceratopteris richardii</name>
    <name type="common">Triangle waterfern</name>
    <dbReference type="NCBI Taxonomy" id="49495"/>
    <lineage>
        <taxon>Eukaryota</taxon>
        <taxon>Viridiplantae</taxon>
        <taxon>Streptophyta</taxon>
        <taxon>Embryophyta</taxon>
        <taxon>Tracheophyta</taxon>
        <taxon>Polypodiopsida</taxon>
        <taxon>Polypodiidae</taxon>
        <taxon>Polypodiales</taxon>
        <taxon>Pteridineae</taxon>
        <taxon>Pteridaceae</taxon>
        <taxon>Parkerioideae</taxon>
        <taxon>Ceratopteris</taxon>
    </lineage>
</organism>
<comment type="subcellular location">
    <subcellularLocation>
        <location evidence="8">Peroxisome membrane</location>
    </subcellularLocation>
</comment>
<gene>
    <name evidence="10" type="ORF">KP509_14G007900</name>
</gene>
<comment type="similarity">
    <text evidence="1">Belongs to the peroxin-13 family.</text>
</comment>
<dbReference type="GO" id="GO:0016560">
    <property type="term" value="P:protein import into peroxisome matrix, docking"/>
    <property type="evidence" value="ECO:0007669"/>
    <property type="project" value="InterPro"/>
</dbReference>
<feature type="region of interest" description="Disordered" evidence="9">
    <location>
        <begin position="274"/>
        <end position="305"/>
    </location>
</feature>
<keyword evidence="11" id="KW-1185">Reference proteome</keyword>
<comment type="caution">
    <text evidence="10">The sequence shown here is derived from an EMBL/GenBank/DDBJ whole genome shotgun (WGS) entry which is preliminary data.</text>
</comment>
<dbReference type="AlphaFoldDB" id="A0A8T2T6W7"/>
<dbReference type="GO" id="GO:0005778">
    <property type="term" value="C:peroxisomal membrane"/>
    <property type="evidence" value="ECO:0007669"/>
    <property type="project" value="UniProtKB-SubCell"/>
</dbReference>
<reference evidence="10" key="1">
    <citation type="submission" date="2021-08" db="EMBL/GenBank/DDBJ databases">
        <title>WGS assembly of Ceratopteris richardii.</title>
        <authorList>
            <person name="Marchant D.B."/>
            <person name="Chen G."/>
            <person name="Jenkins J."/>
            <person name="Shu S."/>
            <person name="Leebens-Mack J."/>
            <person name="Grimwood J."/>
            <person name="Schmutz J."/>
            <person name="Soltis P."/>
            <person name="Soltis D."/>
            <person name="Chen Z.-H."/>
        </authorList>
    </citation>
    <scope>NUCLEOTIDE SEQUENCE</scope>
    <source>
        <strain evidence="10">Whitten #5841</strain>
        <tissue evidence="10">Leaf</tissue>
    </source>
</reference>
<keyword evidence="2" id="KW-0813">Transport</keyword>
<dbReference type="PANTHER" id="PTHR19332:SF1">
    <property type="entry name" value="PEROXISOMAL MEMBRANE PROTEIN PEX13"/>
    <property type="match status" value="1"/>
</dbReference>
<evidence type="ECO:0000256" key="9">
    <source>
        <dbReference type="SAM" id="MobiDB-lite"/>
    </source>
</evidence>
<evidence type="ECO:0000313" key="10">
    <source>
        <dbReference type="EMBL" id="KAH7414729.1"/>
    </source>
</evidence>
<evidence type="ECO:0000256" key="5">
    <source>
        <dbReference type="ARBA" id="ARBA00023136"/>
    </source>
</evidence>
<keyword evidence="5" id="KW-0472">Membrane</keyword>
<evidence type="ECO:0000313" key="11">
    <source>
        <dbReference type="Proteomes" id="UP000825935"/>
    </source>
</evidence>
<evidence type="ECO:0000256" key="1">
    <source>
        <dbReference type="ARBA" id="ARBA00006033"/>
    </source>
</evidence>
<sequence>MAAPGGSAPPPRKPWEGSRNATSSPSPFRPPSEDGDTAAVVESAGVSDSAGNGLANPVSSTQNGAIVGRPPMPVRPYGGAGYNNYGSNPYSMNSSYNNTYNGYNRGYGVGGSMYGTTGYGLGGSYGGGMYGNSYGGGMYGNGMYGGGMYGGGMNGGSMYGNGMYGGSYGFGPGGMGMGPMVGAGPSSNALGDPNNPFDGNNPGPPSFWQSTLQKMHWMMVVFGNIVSLIAENTQTFHVIATALYAFLDRSGMLAGFVLKLLRLWSRPRLQSKALGKPKNGGAMPIEGPKSAGNAWDNVWSGQSAG</sequence>
<dbReference type="PANTHER" id="PTHR19332">
    <property type="entry name" value="PEROXISOMAL MEMBRANE PROTEIN PEX13"/>
    <property type="match status" value="1"/>
</dbReference>
<keyword evidence="3" id="KW-0653">Protein transport</keyword>
<dbReference type="OrthoDB" id="514567at2759"/>
<keyword evidence="6" id="KW-0576">Peroxisome</keyword>
<dbReference type="GO" id="GO:1990429">
    <property type="term" value="C:peroxisomal importomer complex"/>
    <property type="evidence" value="ECO:0007669"/>
    <property type="project" value="TreeGrafter"/>
</dbReference>
<dbReference type="InterPro" id="IPR035463">
    <property type="entry name" value="Pex13"/>
</dbReference>
<evidence type="ECO:0000256" key="7">
    <source>
        <dbReference type="ARBA" id="ARBA00029693"/>
    </source>
</evidence>